<dbReference type="Proteomes" id="UP000236161">
    <property type="component" value="Unassembled WGS sequence"/>
</dbReference>
<accession>A0A2I0A0Z8</accession>
<name>A0A2I0A0Z8_9ASPA</name>
<evidence type="ECO:0000256" key="1">
    <source>
        <dbReference type="SAM" id="Coils"/>
    </source>
</evidence>
<keyword evidence="4" id="KW-1185">Reference proteome</keyword>
<evidence type="ECO:0000313" key="4">
    <source>
        <dbReference type="Proteomes" id="UP000236161"/>
    </source>
</evidence>
<sequence length="264" mass="30039">MAKKKVRVSADSAPSCSFPLGEEARARFKHQSLLQDYQELIKETEEKKEKFQMAMERKLKLLAEVKFLRKKYESLSNTAARALPPRVKKRSLKILSPSVRVTQPRCPPIKTDTPLKQRNKNKEVSGPNSRALLDLNQNVEEIKAFEVEWEPLKIDNLARFSTEQDAVANDLRLSICRDVGSGSNPAGKRKISWQDQLALRNVEEIKAFEVEWEPLKIDNLARFSTEQDAVANDLRLSICRDVGSGSNPAGKRKISWQDQLALRV</sequence>
<evidence type="ECO:0000313" key="3">
    <source>
        <dbReference type="EMBL" id="PKA49217.1"/>
    </source>
</evidence>
<dbReference type="PANTHER" id="PTHR34807">
    <property type="entry name" value="OS08G0270800 PROTEIN"/>
    <property type="match status" value="1"/>
</dbReference>
<organism evidence="3 4">
    <name type="scientific">Apostasia shenzhenica</name>
    <dbReference type="NCBI Taxonomy" id="1088818"/>
    <lineage>
        <taxon>Eukaryota</taxon>
        <taxon>Viridiplantae</taxon>
        <taxon>Streptophyta</taxon>
        <taxon>Embryophyta</taxon>
        <taxon>Tracheophyta</taxon>
        <taxon>Spermatophyta</taxon>
        <taxon>Magnoliopsida</taxon>
        <taxon>Liliopsida</taxon>
        <taxon>Asparagales</taxon>
        <taxon>Orchidaceae</taxon>
        <taxon>Apostasioideae</taxon>
        <taxon>Apostasia</taxon>
    </lineage>
</organism>
<protein>
    <submittedName>
        <fullName evidence="3">Uncharacterized protein</fullName>
    </submittedName>
</protein>
<feature type="coiled-coil region" evidence="1">
    <location>
        <begin position="30"/>
        <end position="78"/>
    </location>
</feature>
<dbReference type="AlphaFoldDB" id="A0A2I0A0Z8"/>
<reference evidence="3 4" key="1">
    <citation type="journal article" date="2017" name="Nature">
        <title>The Apostasia genome and the evolution of orchids.</title>
        <authorList>
            <person name="Zhang G.Q."/>
            <person name="Liu K.W."/>
            <person name="Li Z."/>
            <person name="Lohaus R."/>
            <person name="Hsiao Y.Y."/>
            <person name="Niu S.C."/>
            <person name="Wang J.Y."/>
            <person name="Lin Y.C."/>
            <person name="Xu Q."/>
            <person name="Chen L.J."/>
            <person name="Yoshida K."/>
            <person name="Fujiwara S."/>
            <person name="Wang Z.W."/>
            <person name="Zhang Y.Q."/>
            <person name="Mitsuda N."/>
            <person name="Wang M."/>
            <person name="Liu G.H."/>
            <person name="Pecoraro L."/>
            <person name="Huang H.X."/>
            <person name="Xiao X.J."/>
            <person name="Lin M."/>
            <person name="Wu X.Y."/>
            <person name="Wu W.L."/>
            <person name="Chen Y.Y."/>
            <person name="Chang S.B."/>
            <person name="Sakamoto S."/>
            <person name="Ohme-Takagi M."/>
            <person name="Yagi M."/>
            <person name="Zeng S.J."/>
            <person name="Shen C.Y."/>
            <person name="Yeh C.M."/>
            <person name="Luo Y.B."/>
            <person name="Tsai W.C."/>
            <person name="Van de Peer Y."/>
            <person name="Liu Z.J."/>
        </authorList>
    </citation>
    <scope>NUCLEOTIDE SEQUENCE [LARGE SCALE GENOMIC DNA]</scope>
    <source>
        <strain evidence="4">cv. Shenzhen</strain>
        <tissue evidence="3">Stem</tissue>
    </source>
</reference>
<gene>
    <name evidence="3" type="ORF">AXF42_Ash010902</name>
</gene>
<keyword evidence="1" id="KW-0175">Coiled coil</keyword>
<dbReference type="STRING" id="1088818.A0A2I0A0Z8"/>
<dbReference type="PANTHER" id="PTHR34807:SF3">
    <property type="entry name" value="OS08G0270800 PROTEIN"/>
    <property type="match status" value="1"/>
</dbReference>
<dbReference type="EMBL" id="KZ452040">
    <property type="protein sequence ID" value="PKA49217.1"/>
    <property type="molecule type" value="Genomic_DNA"/>
</dbReference>
<evidence type="ECO:0000256" key="2">
    <source>
        <dbReference type="SAM" id="MobiDB-lite"/>
    </source>
</evidence>
<proteinExistence type="predicted"/>
<feature type="region of interest" description="Disordered" evidence="2">
    <location>
        <begin position="103"/>
        <end position="128"/>
    </location>
</feature>
<dbReference type="OrthoDB" id="993453at2759"/>